<gene>
    <name evidence="2" type="ORF">FHL06_06080</name>
</gene>
<name>A0A5P0ZP30_9LACO</name>
<sequence length="74" mass="8122">MGYSGCSGLGFFGGMGGGMWTYGIAILLIILAVVYFVNRGNHHKNTALETLDQEYAKGNVSDDDYRKRKDNLNS</sequence>
<dbReference type="Proteomes" id="UP000414364">
    <property type="component" value="Unassembled WGS sequence"/>
</dbReference>
<protein>
    <recommendedName>
        <fullName evidence="4">SHOCT domain-containing protein</fullName>
    </recommendedName>
</protein>
<evidence type="ECO:0000256" key="1">
    <source>
        <dbReference type="SAM" id="Phobius"/>
    </source>
</evidence>
<keyword evidence="1" id="KW-1133">Transmembrane helix</keyword>
<evidence type="ECO:0008006" key="4">
    <source>
        <dbReference type="Google" id="ProtNLM"/>
    </source>
</evidence>
<proteinExistence type="predicted"/>
<feature type="transmembrane region" description="Helical" evidence="1">
    <location>
        <begin position="20"/>
        <end position="37"/>
    </location>
</feature>
<keyword evidence="1" id="KW-0812">Transmembrane</keyword>
<reference evidence="2 3" key="1">
    <citation type="journal article" date="2019" name="Syst. Appl. Microbiol.">
        <title>Polyphasic characterization of two novel Lactobacillus spp. isolated from blown salami packages: Description of Lactobacillus halodurans sp. nov. and Lactobacillus salsicarnum sp. nov.</title>
        <authorList>
            <person name="Schuster J.A."/>
            <person name="Klingl A."/>
            <person name="Vogel R.F."/>
            <person name="Ehrmann M.A."/>
        </authorList>
    </citation>
    <scope>NUCLEOTIDE SEQUENCE [LARGE SCALE GENOMIC DNA]</scope>
    <source>
        <strain evidence="2 3">TMW 1.2172</strain>
    </source>
</reference>
<organism evidence="2 3">
    <name type="scientific">Companilactobacillus halodurans</name>
    <dbReference type="NCBI Taxonomy" id="2584183"/>
    <lineage>
        <taxon>Bacteria</taxon>
        <taxon>Bacillati</taxon>
        <taxon>Bacillota</taxon>
        <taxon>Bacilli</taxon>
        <taxon>Lactobacillales</taxon>
        <taxon>Lactobacillaceae</taxon>
        <taxon>Companilactobacillus</taxon>
    </lineage>
</organism>
<keyword evidence="1" id="KW-0472">Membrane</keyword>
<evidence type="ECO:0000313" key="2">
    <source>
        <dbReference type="EMBL" id="MQS75952.1"/>
    </source>
</evidence>
<evidence type="ECO:0000313" key="3">
    <source>
        <dbReference type="Proteomes" id="UP000414364"/>
    </source>
</evidence>
<accession>A0A5P0ZP30</accession>
<dbReference type="AlphaFoldDB" id="A0A5P0ZP30"/>
<comment type="caution">
    <text evidence="2">The sequence shown here is derived from an EMBL/GenBank/DDBJ whole genome shotgun (WGS) entry which is preliminary data.</text>
</comment>
<dbReference type="EMBL" id="VDFP01000009">
    <property type="protein sequence ID" value="MQS75952.1"/>
    <property type="molecule type" value="Genomic_DNA"/>
</dbReference>